<dbReference type="InterPro" id="IPR001845">
    <property type="entry name" value="HTH_ArsR_DNA-bd_dom"/>
</dbReference>
<dbReference type="PRINTS" id="PR00778">
    <property type="entry name" value="HTHARSR"/>
</dbReference>
<dbReference type="EMBL" id="BAABJQ010000010">
    <property type="protein sequence ID" value="GAA5187759.1"/>
    <property type="molecule type" value="Genomic_DNA"/>
</dbReference>
<name>A0ABP9RV25_9ACTN</name>
<dbReference type="SMART" id="SM00418">
    <property type="entry name" value="HTH_ARSR"/>
    <property type="match status" value="1"/>
</dbReference>
<reference evidence="4" key="1">
    <citation type="journal article" date="2019" name="Int. J. Syst. Evol. Microbiol.">
        <title>The Global Catalogue of Microorganisms (GCM) 10K type strain sequencing project: providing services to taxonomists for standard genome sequencing and annotation.</title>
        <authorList>
            <consortium name="The Broad Institute Genomics Platform"/>
            <consortium name="The Broad Institute Genome Sequencing Center for Infectious Disease"/>
            <person name="Wu L."/>
            <person name="Ma J."/>
        </authorList>
    </citation>
    <scope>NUCLEOTIDE SEQUENCE [LARGE SCALE GENOMIC DNA]</scope>
    <source>
        <strain evidence="4">JCM 18304</strain>
    </source>
</reference>
<protein>
    <submittedName>
        <fullName evidence="3">Metalloregulator ArsR/SmtB family transcription factor</fullName>
    </submittedName>
</protein>
<dbReference type="RefSeq" id="WP_345631101.1">
    <property type="nucleotide sequence ID" value="NZ_BAABJQ010000010.1"/>
</dbReference>
<dbReference type="InterPro" id="IPR011991">
    <property type="entry name" value="ArsR-like_HTH"/>
</dbReference>
<dbReference type="Pfam" id="PF12802">
    <property type="entry name" value="MarR_2"/>
    <property type="match status" value="1"/>
</dbReference>
<dbReference type="PROSITE" id="PS50987">
    <property type="entry name" value="HTH_ARSR_2"/>
    <property type="match status" value="1"/>
</dbReference>
<evidence type="ECO:0000256" key="1">
    <source>
        <dbReference type="SAM" id="MobiDB-lite"/>
    </source>
</evidence>
<accession>A0ABP9RV25</accession>
<organism evidence="3 4">
    <name type="scientific">Rugosimonospora acidiphila</name>
    <dbReference type="NCBI Taxonomy" id="556531"/>
    <lineage>
        <taxon>Bacteria</taxon>
        <taxon>Bacillati</taxon>
        <taxon>Actinomycetota</taxon>
        <taxon>Actinomycetes</taxon>
        <taxon>Micromonosporales</taxon>
        <taxon>Micromonosporaceae</taxon>
        <taxon>Rugosimonospora</taxon>
    </lineage>
</organism>
<comment type="caution">
    <text evidence="3">The sequence shown here is derived from an EMBL/GenBank/DDBJ whole genome shotgun (WGS) entry which is preliminary data.</text>
</comment>
<dbReference type="PANTHER" id="PTHR39168">
    <property type="entry name" value="TRANSCRIPTIONAL REGULATOR-RELATED"/>
    <property type="match status" value="1"/>
</dbReference>
<evidence type="ECO:0000313" key="3">
    <source>
        <dbReference type="EMBL" id="GAA5187759.1"/>
    </source>
</evidence>
<dbReference type="NCBIfam" id="NF033788">
    <property type="entry name" value="HTH_metalloreg"/>
    <property type="match status" value="1"/>
</dbReference>
<feature type="region of interest" description="Disordered" evidence="1">
    <location>
        <begin position="1"/>
        <end position="24"/>
    </location>
</feature>
<proteinExistence type="predicted"/>
<evidence type="ECO:0000313" key="4">
    <source>
        <dbReference type="Proteomes" id="UP001501570"/>
    </source>
</evidence>
<keyword evidence="4" id="KW-1185">Reference proteome</keyword>
<dbReference type="InterPro" id="IPR052543">
    <property type="entry name" value="HTH_Metal-responsive_Reg"/>
</dbReference>
<sequence length="277" mass="28452">MNTGKANPANAPVASRPTAGGTRGGDADIARVAALFADRSRARVLMALADGRRLPASVLAAEAGVSAAAMSAHLNKLRAEHLITVERSGRHRYYALAGPKVAATLEALAAIAPAQPVTSLRQGTRAQRLREARTCYDHLAGALGVAVTQALIDRGALVATDGVADTSRRSGDALSAPLRAHPYRLGPAAAPVLAELGVDLPALLPAASDARRPVLRFCLDWTEQRHHLAGGLGAALAVALFDAGWIARRGAPREVEVTAAGAAGIAGALGIHSEPTR</sequence>
<dbReference type="PANTHER" id="PTHR39168:SF1">
    <property type="entry name" value="TRANSCRIPTIONAL REGULATORY PROTEIN"/>
    <property type="match status" value="1"/>
</dbReference>
<dbReference type="InterPro" id="IPR036388">
    <property type="entry name" value="WH-like_DNA-bd_sf"/>
</dbReference>
<dbReference type="InterPro" id="IPR000835">
    <property type="entry name" value="HTH_MarR-typ"/>
</dbReference>
<feature type="domain" description="HTH arsR-type" evidence="2">
    <location>
        <begin position="21"/>
        <end position="116"/>
    </location>
</feature>
<dbReference type="SUPFAM" id="SSF46785">
    <property type="entry name" value="Winged helix' DNA-binding domain"/>
    <property type="match status" value="1"/>
</dbReference>
<gene>
    <name evidence="3" type="ORF">GCM10023322_36800</name>
</gene>
<dbReference type="InterPro" id="IPR036390">
    <property type="entry name" value="WH_DNA-bd_sf"/>
</dbReference>
<dbReference type="Gene3D" id="1.10.10.10">
    <property type="entry name" value="Winged helix-like DNA-binding domain superfamily/Winged helix DNA-binding domain"/>
    <property type="match status" value="1"/>
</dbReference>
<evidence type="ECO:0000259" key="2">
    <source>
        <dbReference type="PROSITE" id="PS50987"/>
    </source>
</evidence>
<dbReference type="Proteomes" id="UP001501570">
    <property type="component" value="Unassembled WGS sequence"/>
</dbReference>
<dbReference type="CDD" id="cd00090">
    <property type="entry name" value="HTH_ARSR"/>
    <property type="match status" value="1"/>
</dbReference>